<evidence type="ECO:0000313" key="2">
    <source>
        <dbReference type="EMBL" id="AEH78179.1"/>
    </source>
</evidence>
<dbReference type="InterPro" id="IPR010982">
    <property type="entry name" value="Lambda_DNA-bd_dom_sf"/>
</dbReference>
<dbReference type="GO" id="GO:0003677">
    <property type="term" value="F:DNA binding"/>
    <property type="evidence" value="ECO:0007669"/>
    <property type="project" value="InterPro"/>
</dbReference>
<dbReference type="KEGG" id="smx:SM11_chr0902"/>
<dbReference type="SUPFAM" id="SSF47413">
    <property type="entry name" value="lambda repressor-like DNA-binding domains"/>
    <property type="match status" value="1"/>
</dbReference>
<organism evidence="2 3">
    <name type="scientific">Sinorhizobium meliloti (strain SM11)</name>
    <dbReference type="NCBI Taxonomy" id="707241"/>
    <lineage>
        <taxon>Bacteria</taxon>
        <taxon>Pseudomonadati</taxon>
        <taxon>Pseudomonadota</taxon>
        <taxon>Alphaproteobacteria</taxon>
        <taxon>Hyphomicrobiales</taxon>
        <taxon>Rhizobiaceae</taxon>
        <taxon>Sinorhizobium/Ensifer group</taxon>
        <taxon>Sinorhizobium</taxon>
    </lineage>
</organism>
<dbReference type="CDD" id="cd00093">
    <property type="entry name" value="HTH_XRE"/>
    <property type="match status" value="1"/>
</dbReference>
<dbReference type="PATRIC" id="fig|707241.3.peg.947"/>
<accession>F7X215</accession>
<evidence type="ECO:0000259" key="1">
    <source>
        <dbReference type="PROSITE" id="PS50943"/>
    </source>
</evidence>
<dbReference type="Pfam" id="PF13560">
    <property type="entry name" value="HTH_31"/>
    <property type="match status" value="1"/>
</dbReference>
<evidence type="ECO:0000313" key="3">
    <source>
        <dbReference type="Proteomes" id="UP000009045"/>
    </source>
</evidence>
<dbReference type="PROSITE" id="PS50943">
    <property type="entry name" value="HTH_CROC1"/>
    <property type="match status" value="1"/>
</dbReference>
<dbReference type="InterPro" id="IPR001387">
    <property type="entry name" value="Cro/C1-type_HTH"/>
</dbReference>
<proteinExistence type="predicted"/>
<dbReference type="HOGENOM" id="CLU_2773676_0_0_5"/>
<sequence length="69" mass="7724">MKPEEFAAIIAGLESQGMTPTEIARESGLSRMTVWRIANGETSRPSYDTVIRLKSLAVRRTAVTDMLRR</sequence>
<protein>
    <recommendedName>
        <fullName evidence="1">HTH cro/C1-type domain-containing protein</fullName>
    </recommendedName>
</protein>
<dbReference type="Gene3D" id="1.10.260.40">
    <property type="entry name" value="lambda repressor-like DNA-binding domains"/>
    <property type="match status" value="1"/>
</dbReference>
<name>F7X215_SINMM</name>
<dbReference type="EMBL" id="CP001830">
    <property type="protein sequence ID" value="AEH78179.1"/>
    <property type="molecule type" value="Genomic_DNA"/>
</dbReference>
<reference evidence="2 3" key="1">
    <citation type="journal article" date="2011" name="J. Biotechnol.">
        <title>The complete genome sequence of the dominant Sinorhizobium meliloti field isolate SM11 extends the S. meliloti pan-genome.</title>
        <authorList>
            <person name="Schneiker-Bekel S."/>
            <person name="Wibberg D."/>
            <person name="Bekel T."/>
            <person name="Blom J."/>
            <person name="Linke B."/>
            <person name="Neuweger H."/>
            <person name="Stiens M."/>
            <person name="Vorholter F.J."/>
            <person name="Weidner S."/>
            <person name="Goesmann A."/>
            <person name="Puhler A."/>
            <person name="Schluter A."/>
        </authorList>
    </citation>
    <scope>NUCLEOTIDE SEQUENCE [LARGE SCALE GENOMIC DNA]</scope>
    <source>
        <strain evidence="2 3">SM11</strain>
    </source>
</reference>
<gene>
    <name evidence="2" type="ordered locus">SM11_chr0902</name>
</gene>
<dbReference type="RefSeq" id="WP_014529187.1">
    <property type="nucleotide sequence ID" value="NZ_JAJJBH010000001.1"/>
</dbReference>
<dbReference type="AlphaFoldDB" id="F7X215"/>
<dbReference type="Proteomes" id="UP000009045">
    <property type="component" value="Chromosome"/>
</dbReference>
<feature type="domain" description="HTH cro/C1-type" evidence="1">
    <location>
        <begin position="9"/>
        <end position="53"/>
    </location>
</feature>